<reference evidence="2" key="1">
    <citation type="submission" date="2023-07" db="EMBL/GenBank/DDBJ databases">
        <title>A chromosome-level genome assembly of Lolium multiflorum.</title>
        <authorList>
            <person name="Chen Y."/>
            <person name="Copetti D."/>
            <person name="Kolliker R."/>
            <person name="Studer B."/>
        </authorList>
    </citation>
    <scope>NUCLEOTIDE SEQUENCE</scope>
    <source>
        <strain evidence="2">02402/16</strain>
        <tissue evidence="2">Leaf</tissue>
    </source>
</reference>
<feature type="region of interest" description="Disordered" evidence="1">
    <location>
        <begin position="491"/>
        <end position="574"/>
    </location>
</feature>
<feature type="compositionally biased region" description="Acidic residues" evidence="1">
    <location>
        <begin position="524"/>
        <end position="542"/>
    </location>
</feature>
<feature type="compositionally biased region" description="Polar residues" evidence="1">
    <location>
        <begin position="47"/>
        <end position="57"/>
    </location>
</feature>
<feature type="compositionally biased region" description="Basic and acidic residues" evidence="1">
    <location>
        <begin position="111"/>
        <end position="124"/>
    </location>
</feature>
<comment type="caution">
    <text evidence="2">The sequence shown here is derived from an EMBL/GenBank/DDBJ whole genome shotgun (WGS) entry which is preliminary data.</text>
</comment>
<feature type="compositionally biased region" description="Low complexity" evidence="1">
    <location>
        <begin position="207"/>
        <end position="216"/>
    </location>
</feature>
<proteinExistence type="predicted"/>
<feature type="compositionally biased region" description="Polar residues" evidence="1">
    <location>
        <begin position="164"/>
        <end position="193"/>
    </location>
</feature>
<dbReference type="AlphaFoldDB" id="A0AAD8WZU9"/>
<dbReference type="Proteomes" id="UP001231189">
    <property type="component" value="Unassembled WGS sequence"/>
</dbReference>
<organism evidence="2 3">
    <name type="scientific">Lolium multiflorum</name>
    <name type="common">Italian ryegrass</name>
    <name type="synonym">Lolium perenne subsp. multiflorum</name>
    <dbReference type="NCBI Taxonomy" id="4521"/>
    <lineage>
        <taxon>Eukaryota</taxon>
        <taxon>Viridiplantae</taxon>
        <taxon>Streptophyta</taxon>
        <taxon>Embryophyta</taxon>
        <taxon>Tracheophyta</taxon>
        <taxon>Spermatophyta</taxon>
        <taxon>Magnoliopsida</taxon>
        <taxon>Liliopsida</taxon>
        <taxon>Poales</taxon>
        <taxon>Poaceae</taxon>
        <taxon>BOP clade</taxon>
        <taxon>Pooideae</taxon>
        <taxon>Poodae</taxon>
        <taxon>Poeae</taxon>
        <taxon>Poeae Chloroplast Group 2 (Poeae type)</taxon>
        <taxon>Loliodinae</taxon>
        <taxon>Loliinae</taxon>
        <taxon>Lolium</taxon>
    </lineage>
</organism>
<protein>
    <submittedName>
        <fullName evidence="2">Uncharacterized protein</fullName>
    </submittedName>
</protein>
<dbReference type="EMBL" id="JAUUTY010000002">
    <property type="protein sequence ID" value="KAK1686254.1"/>
    <property type="molecule type" value="Genomic_DNA"/>
</dbReference>
<evidence type="ECO:0000313" key="2">
    <source>
        <dbReference type="EMBL" id="KAK1686254.1"/>
    </source>
</evidence>
<feature type="compositionally biased region" description="Acidic residues" evidence="1">
    <location>
        <begin position="551"/>
        <end position="564"/>
    </location>
</feature>
<keyword evidence="3" id="KW-1185">Reference proteome</keyword>
<gene>
    <name evidence="2" type="ORF">QYE76_047102</name>
</gene>
<feature type="compositionally biased region" description="Acidic residues" evidence="1">
    <location>
        <begin position="508"/>
        <end position="517"/>
    </location>
</feature>
<sequence length="574" mass="63918">MMADASLDAPSTSITRASPRHPPRANATLATSPWPHQVTPALGRPLASTTARSTPVSPSAYKKRPNATHSPFQPLPTLTPPSLAPRRAARAAARAAVAAAARGRRRHGHRGRVEQVDAHRHDADALPSPFHRHHPLHAPNPPPYPLRRADPPRDDDDGDAPTTPVMQTSPPEEKTPCQSAARTSTRSLATPSTRLHHATPPPAAGKPPSYSFPSSPASAALTSWTRRLLAVGSRSSGCMAHAATLACMAWPTTGPGLFTFSFFPATWKTPLGRPVTMAEPMFTMSRQLGYEQPRYLFESALIKVSRAVGRLLPEVKGGQMECTKDGELSWMVVCTLRGSHVKNIEEIEVQIFDRTWEEGLVRVMQAVLAHLVFHHRVELETMGFPHAHLGRRDEEGFPTMVPYVFPLSRQAAQMEYLLYKTQLSLDSNRMENEVLKHEMEGLKLDLKLAKLKTRRQQKQKLRVREANYMLKVKVMHLKAALREAEDKLETLQDEGEDLRKEDTALISDNDDYMEDEGYNGKGLDDDEDDEDRAFINDEPEEPEPLRTVEATADDDEEDPEEPPFEDTTIVLDDF</sequence>
<feature type="compositionally biased region" description="Low complexity" evidence="1">
    <location>
        <begin position="90"/>
        <end position="101"/>
    </location>
</feature>
<feature type="region of interest" description="Disordered" evidence="1">
    <location>
        <begin position="1"/>
        <end position="216"/>
    </location>
</feature>
<feature type="compositionally biased region" description="Pro residues" evidence="1">
    <location>
        <begin position="73"/>
        <end position="83"/>
    </location>
</feature>
<evidence type="ECO:0000256" key="1">
    <source>
        <dbReference type="SAM" id="MobiDB-lite"/>
    </source>
</evidence>
<name>A0AAD8WZU9_LOLMU</name>
<evidence type="ECO:0000313" key="3">
    <source>
        <dbReference type="Proteomes" id="UP001231189"/>
    </source>
</evidence>
<accession>A0AAD8WZU9</accession>